<dbReference type="OrthoDB" id="2353604at2"/>
<sequence>MEPKTTGCSIDHSLEDVRNKLGAIEPHLPTDIASSLPEYLENGRTQAELNHVFHLLKKYDLADDTERARRNEEFARLLQKD</sequence>
<reference evidence="1 2" key="1">
    <citation type="submission" date="2019-07" db="EMBL/GenBank/DDBJ databases">
        <title>Whole genome shotgun sequence of Aneurinibacillus danicus NBRC 102444.</title>
        <authorList>
            <person name="Hosoyama A."/>
            <person name="Uohara A."/>
            <person name="Ohji S."/>
            <person name="Ichikawa N."/>
        </authorList>
    </citation>
    <scope>NUCLEOTIDE SEQUENCE [LARGE SCALE GENOMIC DNA]</scope>
    <source>
        <strain evidence="1 2">NBRC 102444</strain>
    </source>
</reference>
<dbReference type="AlphaFoldDB" id="A0A511V2Y7"/>
<organism evidence="1 2">
    <name type="scientific">Aneurinibacillus danicus</name>
    <dbReference type="NCBI Taxonomy" id="267746"/>
    <lineage>
        <taxon>Bacteria</taxon>
        <taxon>Bacillati</taxon>
        <taxon>Bacillota</taxon>
        <taxon>Bacilli</taxon>
        <taxon>Bacillales</taxon>
        <taxon>Paenibacillaceae</taxon>
        <taxon>Aneurinibacillus group</taxon>
        <taxon>Aneurinibacillus</taxon>
    </lineage>
</organism>
<name>A0A511V2Y7_9BACL</name>
<keyword evidence="2" id="KW-1185">Reference proteome</keyword>
<proteinExistence type="predicted"/>
<evidence type="ECO:0008006" key="3">
    <source>
        <dbReference type="Google" id="ProtNLM"/>
    </source>
</evidence>
<protein>
    <recommendedName>
        <fullName evidence="3">Group-specific protein</fullName>
    </recommendedName>
</protein>
<dbReference type="Proteomes" id="UP000321157">
    <property type="component" value="Unassembled WGS sequence"/>
</dbReference>
<dbReference type="RefSeq" id="WP_146808562.1">
    <property type="nucleotide sequence ID" value="NZ_BJXX01000033.1"/>
</dbReference>
<evidence type="ECO:0000313" key="1">
    <source>
        <dbReference type="EMBL" id="GEN33270.1"/>
    </source>
</evidence>
<dbReference type="EMBL" id="BJXX01000033">
    <property type="protein sequence ID" value="GEN33270.1"/>
    <property type="molecule type" value="Genomic_DNA"/>
</dbReference>
<evidence type="ECO:0000313" key="2">
    <source>
        <dbReference type="Proteomes" id="UP000321157"/>
    </source>
</evidence>
<comment type="caution">
    <text evidence="1">The sequence shown here is derived from an EMBL/GenBank/DDBJ whole genome shotgun (WGS) entry which is preliminary data.</text>
</comment>
<gene>
    <name evidence="1" type="ORF">ADA01nite_07300</name>
</gene>
<accession>A0A511V2Y7</accession>